<sequence length="109" mass="11761">MFREAGLSMNPNATSRTTVTIGYMIASSNNADLETALNPAWRDSVSHFVLVSGWPAGAPDDVVRAVRDDTTFNKTRYLRDLDPDSGAYFKETLLSKTGNSPPLAGIIPG</sequence>
<keyword evidence="2" id="KW-1185">Reference proteome</keyword>
<reference evidence="1 2" key="1">
    <citation type="journal article" date="2018" name="Mol. Ecol.">
        <title>The obligate alkalophilic soda-lake fungus Sodiomyces alkalinus has shifted to a protein diet.</title>
        <authorList>
            <person name="Grum-Grzhimaylo A.A."/>
            <person name="Falkoski D.L."/>
            <person name="van den Heuvel J."/>
            <person name="Valero-Jimenez C.A."/>
            <person name="Min B."/>
            <person name="Choi I.G."/>
            <person name="Lipzen A."/>
            <person name="Daum C.G."/>
            <person name="Aanen D.K."/>
            <person name="Tsang A."/>
            <person name="Henrissat B."/>
            <person name="Bilanenko E.N."/>
            <person name="de Vries R.P."/>
            <person name="van Kan J.A.L."/>
            <person name="Grigoriev I.V."/>
            <person name="Debets A.J.M."/>
        </authorList>
    </citation>
    <scope>NUCLEOTIDE SEQUENCE [LARGE SCALE GENOMIC DNA]</scope>
    <source>
        <strain evidence="1 2">F11</strain>
    </source>
</reference>
<gene>
    <name evidence="1" type="ORF">SODALDRAFT_326816</name>
</gene>
<evidence type="ECO:0000313" key="2">
    <source>
        <dbReference type="Proteomes" id="UP000272025"/>
    </source>
</evidence>
<dbReference type="EMBL" id="ML119051">
    <property type="protein sequence ID" value="ROT42657.1"/>
    <property type="molecule type" value="Genomic_DNA"/>
</dbReference>
<organism evidence="1 2">
    <name type="scientific">Sodiomyces alkalinus (strain CBS 110278 / VKM F-3762 / F11)</name>
    <name type="common">Alkaliphilic filamentous fungus</name>
    <dbReference type="NCBI Taxonomy" id="1314773"/>
    <lineage>
        <taxon>Eukaryota</taxon>
        <taxon>Fungi</taxon>
        <taxon>Dikarya</taxon>
        <taxon>Ascomycota</taxon>
        <taxon>Pezizomycotina</taxon>
        <taxon>Sordariomycetes</taxon>
        <taxon>Hypocreomycetidae</taxon>
        <taxon>Glomerellales</taxon>
        <taxon>Plectosphaerellaceae</taxon>
        <taxon>Sodiomyces</taxon>
    </lineage>
</organism>
<dbReference type="RefSeq" id="XP_028470463.1">
    <property type="nucleotide sequence ID" value="XM_028610270.1"/>
</dbReference>
<dbReference type="Proteomes" id="UP000272025">
    <property type="component" value="Unassembled WGS sequence"/>
</dbReference>
<evidence type="ECO:0008006" key="3">
    <source>
        <dbReference type="Google" id="ProtNLM"/>
    </source>
</evidence>
<dbReference type="AlphaFoldDB" id="A0A3N2Q7J8"/>
<dbReference type="OrthoDB" id="9983560at2759"/>
<dbReference type="STRING" id="1314773.A0A3N2Q7J8"/>
<evidence type="ECO:0000313" key="1">
    <source>
        <dbReference type="EMBL" id="ROT42657.1"/>
    </source>
</evidence>
<accession>A0A3N2Q7J8</accession>
<protein>
    <recommendedName>
        <fullName evidence="3">Berberine/berberine-like domain-containing protein</fullName>
    </recommendedName>
</protein>
<dbReference type="GeneID" id="39578748"/>
<name>A0A3N2Q7J8_SODAK</name>
<proteinExistence type="predicted"/>